<reference evidence="3" key="1">
    <citation type="submission" date="2015-02" db="EMBL/GenBank/DDBJ databases">
        <authorList>
            <person name="Chooi Y.-H."/>
        </authorList>
    </citation>
    <scope>NUCLEOTIDE SEQUENCE [LARGE SCALE GENOMIC DNA]</scope>
    <source>
        <strain evidence="3">strain Y</strain>
    </source>
</reference>
<protein>
    <submittedName>
        <fullName evidence="2">Uncharacterized protein</fullName>
    </submittedName>
</protein>
<evidence type="ECO:0000313" key="2">
    <source>
        <dbReference type="EMBL" id="CPR22402.1"/>
    </source>
</evidence>
<keyword evidence="1" id="KW-1133">Transmembrane helix</keyword>
<accession>A0A0D6JL56</accession>
<dbReference type="Proteomes" id="UP000033187">
    <property type="component" value="Chromosome 1"/>
</dbReference>
<keyword evidence="1" id="KW-0472">Membrane</keyword>
<name>A0A0D6JL56_9HYPH</name>
<dbReference type="AlphaFoldDB" id="A0A0D6JL56"/>
<organism evidence="2 3">
    <name type="scientific">Candidatus Filomicrobium marinum</name>
    <dbReference type="NCBI Taxonomy" id="1608628"/>
    <lineage>
        <taxon>Bacteria</taxon>
        <taxon>Pseudomonadati</taxon>
        <taxon>Pseudomonadota</taxon>
        <taxon>Alphaproteobacteria</taxon>
        <taxon>Hyphomicrobiales</taxon>
        <taxon>Hyphomicrobiaceae</taxon>
        <taxon>Filomicrobium</taxon>
    </lineage>
</organism>
<proteinExistence type="predicted"/>
<gene>
    <name evidence="2" type="ORF">YBN1229_v1_3835</name>
</gene>
<keyword evidence="3" id="KW-1185">Reference proteome</keyword>
<feature type="transmembrane region" description="Helical" evidence="1">
    <location>
        <begin position="21"/>
        <end position="45"/>
    </location>
</feature>
<dbReference type="KEGG" id="fiy:BN1229_v1_3835"/>
<dbReference type="EMBL" id="LN829119">
    <property type="protein sequence ID" value="CPR22402.1"/>
    <property type="molecule type" value="Genomic_DNA"/>
</dbReference>
<dbReference type="KEGG" id="fil:BN1229_v1_3845"/>
<sequence>MASSSRSIANRSRRAKISSGFYCPDILIFYKWLTGFSVFTTWGAFEVADRSGWTRDAVFGGVLCPFPIGKWIAKIRQSSDLCAPIGFCFRFGEPL</sequence>
<evidence type="ECO:0000313" key="3">
    <source>
        <dbReference type="Proteomes" id="UP000033187"/>
    </source>
</evidence>
<keyword evidence="1" id="KW-0812">Transmembrane</keyword>
<evidence type="ECO:0000256" key="1">
    <source>
        <dbReference type="SAM" id="Phobius"/>
    </source>
</evidence>